<keyword evidence="1" id="KW-0732">Signal</keyword>
<evidence type="ECO:0000313" key="5">
    <source>
        <dbReference type="Proteomes" id="UP001231587"/>
    </source>
</evidence>
<dbReference type="Pfam" id="PF20113">
    <property type="entry name" value="DUF6503"/>
    <property type="match status" value="1"/>
</dbReference>
<name>A0A9X1CB76_9FLAO</name>
<evidence type="ECO:0000313" key="3">
    <source>
        <dbReference type="EMBL" id="MDQ0335346.1"/>
    </source>
</evidence>
<evidence type="ECO:0008006" key="6">
    <source>
        <dbReference type="Google" id="ProtNLM"/>
    </source>
</evidence>
<dbReference type="InterPro" id="IPR045444">
    <property type="entry name" value="DUF6503"/>
</dbReference>
<dbReference type="OrthoDB" id="282859at2"/>
<dbReference type="EMBL" id="JAGGJQ010000004">
    <property type="protein sequence ID" value="MBP1839747.1"/>
    <property type="molecule type" value="Genomic_DNA"/>
</dbReference>
<feature type="chain" id="PRO_5040987290" description="Threonine synthase" evidence="1">
    <location>
        <begin position="20"/>
        <end position="268"/>
    </location>
</feature>
<feature type="signal peptide" evidence="1">
    <location>
        <begin position="1"/>
        <end position="19"/>
    </location>
</feature>
<keyword evidence="5" id="KW-1185">Reference proteome</keyword>
<comment type="caution">
    <text evidence="2">The sequence shown here is derived from an EMBL/GenBank/DDBJ whole genome shotgun (WGS) entry which is preliminary data.</text>
</comment>
<dbReference type="Proteomes" id="UP001231587">
    <property type="component" value="Unassembled WGS sequence"/>
</dbReference>
<sequence>MKNTLLLLFIVAFASCKQASEKENTTPMPAEEVEAPKQVMEKSYPEQISKVFEAHGGLETWNAMHTLAFTMEKPNGAEVTTTDLKSRKAHIDMPNHVLGFDGKAVWLQAKDTTAYKGKPKLYYNLMFYFYAMPFVLSDDGITYTDVAPLVYEGVEYPGIQISYGAGVGESPEDEYILYYNPGTYQMAWLAYTMTYFTKEKSKKFNYIKYANWQDVNGVKLPKSIQWFNVVEGKPVDMRNEVVFSDVSLSKAKQEASFYETPESAEVVE</sequence>
<dbReference type="PROSITE" id="PS51257">
    <property type="entry name" value="PROKAR_LIPOPROTEIN"/>
    <property type="match status" value="1"/>
</dbReference>
<dbReference type="EMBL" id="JAUSUU010000005">
    <property type="protein sequence ID" value="MDQ0335346.1"/>
    <property type="molecule type" value="Genomic_DNA"/>
</dbReference>
<dbReference type="RefSeq" id="WP_057783334.1">
    <property type="nucleotide sequence ID" value="NZ_JAGGJQ010000004.1"/>
</dbReference>
<evidence type="ECO:0000256" key="1">
    <source>
        <dbReference type="SAM" id="SignalP"/>
    </source>
</evidence>
<dbReference type="Proteomes" id="UP001138672">
    <property type="component" value="Unassembled WGS sequence"/>
</dbReference>
<protein>
    <recommendedName>
        <fullName evidence="6">Threonine synthase</fullName>
    </recommendedName>
</protein>
<reference evidence="2" key="1">
    <citation type="submission" date="2021-03" db="EMBL/GenBank/DDBJ databases">
        <title>Genomic Encyclopedia of Type Strains, Phase IV (KMG-IV): sequencing the most valuable type-strain genomes for metagenomic binning, comparative biology and taxonomic classification.</title>
        <authorList>
            <person name="Goeker M."/>
        </authorList>
    </citation>
    <scope>NUCLEOTIDE SEQUENCE</scope>
    <source>
        <strain evidence="2">DSM 15523</strain>
        <strain evidence="3 5">DSM 16476</strain>
    </source>
</reference>
<accession>A0A9X1CB76</accession>
<organism evidence="2 4">
    <name type="scientific">Formosa algae</name>
    <dbReference type="NCBI Taxonomy" id="225843"/>
    <lineage>
        <taxon>Bacteria</taxon>
        <taxon>Pseudomonadati</taxon>
        <taxon>Bacteroidota</taxon>
        <taxon>Flavobacteriia</taxon>
        <taxon>Flavobacteriales</taxon>
        <taxon>Flavobacteriaceae</taxon>
        <taxon>Formosa</taxon>
    </lineage>
</organism>
<proteinExistence type="predicted"/>
<dbReference type="AlphaFoldDB" id="A0A9X1CB76"/>
<gene>
    <name evidence="2" type="ORF">J2Z56_001671</name>
    <name evidence="3" type="ORF">J2Z57_001794</name>
</gene>
<evidence type="ECO:0000313" key="2">
    <source>
        <dbReference type="EMBL" id="MBP1839747.1"/>
    </source>
</evidence>
<evidence type="ECO:0000313" key="4">
    <source>
        <dbReference type="Proteomes" id="UP001138672"/>
    </source>
</evidence>